<feature type="region of interest" description="Disordered" evidence="1">
    <location>
        <begin position="1"/>
        <end position="25"/>
    </location>
</feature>
<organism evidence="2 3">
    <name type="scientific">Candidatus Accumulibacter contiguus</name>
    <dbReference type="NCBI Taxonomy" id="2954381"/>
    <lineage>
        <taxon>Bacteria</taxon>
        <taxon>Pseudomonadati</taxon>
        <taxon>Pseudomonadota</taxon>
        <taxon>Betaproteobacteria</taxon>
        <taxon>Candidatus Accumulibacter</taxon>
    </lineage>
</organism>
<proteinExistence type="predicted"/>
<reference evidence="2" key="1">
    <citation type="submission" date="2019-03" db="EMBL/GenBank/DDBJ databases">
        <title>Metabolic reconstructions from genomes of highly enriched 'Candidatus Accumulibacter' and 'Candidatus Competibacter' bioreactor populations.</title>
        <authorList>
            <person name="Annavajhala M.K."/>
            <person name="Welles L."/>
            <person name="Abbas B."/>
            <person name="Sorokin D."/>
            <person name="Park H."/>
            <person name="Van Loosdrecht M."/>
            <person name="Chandran K."/>
        </authorList>
    </citation>
    <scope>NUCLEOTIDE SEQUENCE</scope>
    <source>
        <strain evidence="2">SBR_L</strain>
    </source>
</reference>
<evidence type="ECO:0000256" key="1">
    <source>
        <dbReference type="SAM" id="MobiDB-lite"/>
    </source>
</evidence>
<dbReference type="InterPro" id="IPR011518">
    <property type="entry name" value="Transposase_36"/>
</dbReference>
<sequence length="155" mass="17525">MKKNKFASRQAQKKKSFKQHPERNPQFQNITEIKAKYLARNQPVISMDTKKKEMIGNFYRAGKLYARESIEVLDHDFASYGEGKIVPHGLYDVGLNKGHVNLGTSRDTTEFACDSVAHWWEKVGKYDYAHATQLLLTCDGGGSNPSNSSLFRPGL</sequence>
<evidence type="ECO:0000313" key="2">
    <source>
        <dbReference type="EMBL" id="NMQ07119.1"/>
    </source>
</evidence>
<feature type="compositionally biased region" description="Basic residues" evidence="1">
    <location>
        <begin position="1"/>
        <end position="18"/>
    </location>
</feature>
<dbReference type="EMBL" id="SPMX01000064">
    <property type="protein sequence ID" value="NMQ07119.1"/>
    <property type="molecule type" value="Genomic_DNA"/>
</dbReference>
<gene>
    <name evidence="2" type="ORF">E4Q08_18685</name>
</gene>
<comment type="caution">
    <text evidence="2">The sequence shown here is derived from an EMBL/GenBank/DDBJ whole genome shotgun (WGS) entry which is preliminary data.</text>
</comment>
<dbReference type="Proteomes" id="UP000886469">
    <property type="component" value="Unassembled WGS sequence"/>
</dbReference>
<accession>A0ABX1TBS7</accession>
<protein>
    <submittedName>
        <fullName evidence="2">ISAzo13 family transposase</fullName>
    </submittedName>
</protein>
<feature type="non-terminal residue" evidence="2">
    <location>
        <position position="155"/>
    </location>
</feature>
<keyword evidence="3" id="KW-1185">Reference proteome</keyword>
<evidence type="ECO:0000313" key="3">
    <source>
        <dbReference type="Proteomes" id="UP000886469"/>
    </source>
</evidence>
<dbReference type="Pfam" id="PF07592">
    <property type="entry name" value="DDE_Tnp_ISAZ013"/>
    <property type="match status" value="1"/>
</dbReference>
<name>A0ABX1TBS7_9PROT</name>